<dbReference type="InterPro" id="IPR012340">
    <property type="entry name" value="NA-bd_OB-fold"/>
</dbReference>
<dbReference type="InterPro" id="IPR004150">
    <property type="entry name" value="NAD_DNA_ligase_OB"/>
</dbReference>
<dbReference type="InterPro" id="IPR001679">
    <property type="entry name" value="DNA_ligase"/>
</dbReference>
<sequence length="662" mass="72739">MTKEQAKKRAELLRKEVDRHRYLYHVRDTQEISDAALDSLKNELQEIERQYPDLITPDSPTQRVGGAVLPEFTPVPHSSRMLSLNDMFSAEELLAWEKRNQKIVPGEYEYFVELKIDGVAVSLIYEDGLLVRAATRGDGTMGEDVTQNIKTIEAIPLALQKKIDGIVEVRGEIYFPKKEFEKMNALRQAQGESQFANPRNIAAGSIRQLDPAIAASRPLKFFAWEITRGVDIVTRQEEYEMLQEIGFPVPPGGMLCKTMHEVVAVVTKEERKRLHYAFQVDGLVAKIQDITVSKRLGIVGKAPRGSAAFKFKAEEATTIVEDIVVQVGRTGALTPVAHLTPVRVAGTIVSRATLHNADEVARKDIRIGDTVIIRKAGDIIPEVIASLPTLRKKNAKPFIMPVKCPMCGSAVTKDPEGVVMRCSNKDCFPQQRERILHAVGRSAFDIEGLGDKIVEQLLQEGLIKNVSDLWELTEGDLTPLERFAEKSAKNLVNEIQAKKNISFSRFIVALGIPHVGVVTAQDLAREYKTLGSFTGLSEEGLLRVEGIGEKVAHAIIAYFASSETKKILEKFEALGITVQKEQAAGALDGKTFVFTGSLSTMTREEAKQRVQAVGGRIASTVGKGVDYVVVGEDAGSKAVKAEALGLTVINETAFASLVTPTL</sequence>
<dbReference type="InterPro" id="IPR010994">
    <property type="entry name" value="RuvA_2-like"/>
</dbReference>
<evidence type="ECO:0000256" key="12">
    <source>
        <dbReference type="ARBA" id="ARBA00034005"/>
    </source>
</evidence>
<dbReference type="InterPro" id="IPR013839">
    <property type="entry name" value="DNAligase_adenylation"/>
</dbReference>
<dbReference type="GO" id="GO:0006281">
    <property type="term" value="P:DNA repair"/>
    <property type="evidence" value="ECO:0007669"/>
    <property type="project" value="UniProtKB-KW"/>
</dbReference>
<dbReference type="InterPro" id="IPR013840">
    <property type="entry name" value="DNAligase_N"/>
</dbReference>
<dbReference type="SMART" id="SM00278">
    <property type="entry name" value="HhH1"/>
    <property type="match status" value="4"/>
</dbReference>
<feature type="binding site" evidence="14">
    <location>
        <position position="113"/>
    </location>
    <ligand>
        <name>NAD(+)</name>
        <dbReference type="ChEBI" id="CHEBI:57540"/>
    </ligand>
</feature>
<evidence type="ECO:0000256" key="1">
    <source>
        <dbReference type="ARBA" id="ARBA00004067"/>
    </source>
</evidence>
<comment type="caution">
    <text evidence="14">Lacks conserved residue(s) required for the propagation of feature annotation.</text>
</comment>
<keyword evidence="9 14" id="KW-0460">Magnesium</keyword>
<evidence type="ECO:0000256" key="14">
    <source>
        <dbReference type="HAMAP-Rule" id="MF_01588"/>
    </source>
</evidence>
<dbReference type="InterPro" id="IPR001357">
    <property type="entry name" value="BRCT_dom"/>
</dbReference>
<feature type="domain" description="BRCT" evidence="17">
    <location>
        <begin position="582"/>
        <end position="662"/>
    </location>
</feature>
<gene>
    <name evidence="14" type="primary">ligA</name>
    <name evidence="18" type="ORF">A3D99_05235</name>
</gene>
<comment type="function">
    <text evidence="1 14">DNA ligase that catalyzes the formation of phosphodiester linkages between 5'-phosphoryl and 3'-hydroxyl groups in double-stranded DNA using NAD as a coenzyme and as the energy source for the reaction. It is essential for DNA replication and repair of damaged DNA.</text>
</comment>
<dbReference type="Pfam" id="PF00533">
    <property type="entry name" value="BRCT"/>
    <property type="match status" value="1"/>
</dbReference>
<feature type="binding site" evidence="14">
    <location>
        <position position="136"/>
    </location>
    <ligand>
        <name>NAD(+)</name>
        <dbReference type="ChEBI" id="CHEBI:57540"/>
    </ligand>
</feature>
<feature type="binding site" evidence="14">
    <location>
        <position position="404"/>
    </location>
    <ligand>
        <name>Zn(2+)</name>
        <dbReference type="ChEBI" id="CHEBI:29105"/>
    </ligand>
</feature>
<dbReference type="NCBIfam" id="NF005932">
    <property type="entry name" value="PRK07956.1"/>
    <property type="match status" value="1"/>
</dbReference>
<evidence type="ECO:0000256" key="9">
    <source>
        <dbReference type="ARBA" id="ARBA00022842"/>
    </source>
</evidence>
<dbReference type="SUPFAM" id="SSF56091">
    <property type="entry name" value="DNA ligase/mRNA capping enzyme, catalytic domain"/>
    <property type="match status" value="1"/>
</dbReference>
<name>A0A1G1X3X4_9BACT</name>
<feature type="binding site" evidence="14">
    <location>
        <position position="172"/>
    </location>
    <ligand>
        <name>NAD(+)</name>
        <dbReference type="ChEBI" id="CHEBI:57540"/>
    </ligand>
</feature>
<keyword evidence="5 14" id="KW-0235">DNA replication</keyword>
<feature type="binding site" evidence="14">
    <location>
        <position position="422"/>
    </location>
    <ligand>
        <name>Zn(2+)</name>
        <dbReference type="ChEBI" id="CHEBI:29105"/>
    </ligand>
</feature>
<comment type="catalytic activity">
    <reaction evidence="12 14 15">
        <text>NAD(+) + (deoxyribonucleotide)n-3'-hydroxyl + 5'-phospho-(deoxyribonucleotide)m = (deoxyribonucleotide)n+m + AMP + beta-nicotinamide D-nucleotide.</text>
        <dbReference type="EC" id="6.5.1.2"/>
    </reaction>
</comment>
<keyword evidence="10 14" id="KW-0520">NAD</keyword>
<feature type="coiled-coil region" evidence="16">
    <location>
        <begin position="3"/>
        <end position="50"/>
    </location>
</feature>
<feature type="binding site" evidence="14">
    <location>
        <position position="407"/>
    </location>
    <ligand>
        <name>Zn(2+)</name>
        <dbReference type="ChEBI" id="CHEBI:29105"/>
    </ligand>
</feature>
<dbReference type="Gene3D" id="3.40.50.10190">
    <property type="entry name" value="BRCT domain"/>
    <property type="match status" value="1"/>
</dbReference>
<evidence type="ECO:0000256" key="11">
    <source>
        <dbReference type="ARBA" id="ARBA00023204"/>
    </source>
</evidence>
<feature type="binding site" evidence="14">
    <location>
        <position position="310"/>
    </location>
    <ligand>
        <name>NAD(+)</name>
        <dbReference type="ChEBI" id="CHEBI:57540"/>
    </ligand>
</feature>
<dbReference type="PANTHER" id="PTHR23389:SF9">
    <property type="entry name" value="DNA LIGASE"/>
    <property type="match status" value="1"/>
</dbReference>
<dbReference type="SUPFAM" id="SSF52113">
    <property type="entry name" value="BRCT domain"/>
    <property type="match status" value="1"/>
</dbReference>
<dbReference type="PROSITE" id="PS01056">
    <property type="entry name" value="DNA_LIGASE_N2"/>
    <property type="match status" value="1"/>
</dbReference>
<dbReference type="Gene3D" id="2.40.50.140">
    <property type="entry name" value="Nucleic acid-binding proteins"/>
    <property type="match status" value="1"/>
</dbReference>
<comment type="similarity">
    <text evidence="13 14">Belongs to the NAD-dependent DNA ligase family. LigA subfamily.</text>
</comment>
<dbReference type="Pfam" id="PF01653">
    <property type="entry name" value="DNA_ligase_aden"/>
    <property type="match status" value="1"/>
</dbReference>
<dbReference type="GO" id="GO:0046872">
    <property type="term" value="F:metal ion binding"/>
    <property type="evidence" value="ECO:0007669"/>
    <property type="project" value="UniProtKB-KW"/>
</dbReference>
<dbReference type="AlphaFoldDB" id="A0A1G1X3X4"/>
<evidence type="ECO:0000256" key="5">
    <source>
        <dbReference type="ARBA" id="ARBA00022705"/>
    </source>
</evidence>
<evidence type="ECO:0000256" key="8">
    <source>
        <dbReference type="ARBA" id="ARBA00022833"/>
    </source>
</evidence>
<dbReference type="HAMAP" id="MF_01588">
    <property type="entry name" value="DNA_ligase_A"/>
    <property type="match status" value="1"/>
</dbReference>
<evidence type="ECO:0000256" key="10">
    <source>
        <dbReference type="ARBA" id="ARBA00023027"/>
    </source>
</evidence>
<feature type="binding site" evidence="14">
    <location>
        <begin position="83"/>
        <end position="84"/>
    </location>
    <ligand>
        <name>NAD(+)</name>
        <dbReference type="ChEBI" id="CHEBI:57540"/>
    </ligand>
</feature>
<keyword evidence="4 14" id="KW-0436">Ligase</keyword>
<dbReference type="InterPro" id="IPR018239">
    <property type="entry name" value="DNA_ligase_AS"/>
</dbReference>
<dbReference type="Gene3D" id="6.20.10.30">
    <property type="match status" value="1"/>
</dbReference>
<dbReference type="Proteomes" id="UP000177528">
    <property type="component" value="Unassembled WGS sequence"/>
</dbReference>
<keyword evidence="6 14" id="KW-0479">Metal-binding</keyword>
<feature type="active site" description="N6-AMP-lysine intermediate" evidence="14">
    <location>
        <position position="115"/>
    </location>
</feature>
<dbReference type="Pfam" id="PF03120">
    <property type="entry name" value="OB_DNA_ligase"/>
    <property type="match status" value="1"/>
</dbReference>
<dbReference type="EMBL" id="MHHR01000011">
    <property type="protein sequence ID" value="OGY34708.1"/>
    <property type="molecule type" value="Genomic_DNA"/>
</dbReference>
<feature type="binding site" evidence="14">
    <location>
        <position position="286"/>
    </location>
    <ligand>
        <name>NAD(+)</name>
        <dbReference type="ChEBI" id="CHEBI:57540"/>
    </ligand>
</feature>
<dbReference type="PANTHER" id="PTHR23389">
    <property type="entry name" value="CHROMOSOME TRANSMISSION FIDELITY FACTOR 18"/>
    <property type="match status" value="1"/>
</dbReference>
<dbReference type="GO" id="GO:0003911">
    <property type="term" value="F:DNA ligase (NAD+) activity"/>
    <property type="evidence" value="ECO:0007669"/>
    <property type="project" value="UniProtKB-UniRule"/>
</dbReference>
<dbReference type="PROSITE" id="PS01055">
    <property type="entry name" value="DNA_LIGASE_N1"/>
    <property type="match status" value="1"/>
</dbReference>
<dbReference type="InterPro" id="IPR041663">
    <property type="entry name" value="DisA/LigA_HHH"/>
</dbReference>
<dbReference type="FunFam" id="2.40.50.140:FF:000012">
    <property type="entry name" value="DNA ligase"/>
    <property type="match status" value="1"/>
</dbReference>
<dbReference type="CDD" id="cd17748">
    <property type="entry name" value="BRCT_DNA_ligase_like"/>
    <property type="match status" value="1"/>
</dbReference>
<keyword evidence="8 14" id="KW-0862">Zinc</keyword>
<protein>
    <recommendedName>
        <fullName evidence="3 14">DNA ligase</fullName>
        <ecNumber evidence="2 14">6.5.1.2</ecNumber>
    </recommendedName>
    <alternativeName>
        <fullName evidence="14">Polydeoxyribonucleotide synthase [NAD(+)]</fullName>
    </alternativeName>
</protein>
<dbReference type="SMART" id="SM00532">
    <property type="entry name" value="LIGANc"/>
    <property type="match status" value="1"/>
</dbReference>
<evidence type="ECO:0000256" key="2">
    <source>
        <dbReference type="ARBA" id="ARBA00012722"/>
    </source>
</evidence>
<dbReference type="CDD" id="cd00114">
    <property type="entry name" value="LIGANc"/>
    <property type="match status" value="1"/>
</dbReference>
<dbReference type="GO" id="GO:0006260">
    <property type="term" value="P:DNA replication"/>
    <property type="evidence" value="ECO:0007669"/>
    <property type="project" value="UniProtKB-KW"/>
</dbReference>
<dbReference type="InterPro" id="IPR003583">
    <property type="entry name" value="Hlx-hairpin-Hlx_DNA-bd_motif"/>
</dbReference>
<dbReference type="NCBIfam" id="TIGR00575">
    <property type="entry name" value="dnlj"/>
    <property type="match status" value="1"/>
</dbReference>
<evidence type="ECO:0000256" key="4">
    <source>
        <dbReference type="ARBA" id="ARBA00022598"/>
    </source>
</evidence>
<keyword evidence="14" id="KW-0464">Manganese</keyword>
<evidence type="ECO:0000256" key="6">
    <source>
        <dbReference type="ARBA" id="ARBA00022723"/>
    </source>
</evidence>
<dbReference type="FunFam" id="1.10.150.20:FF:000007">
    <property type="entry name" value="DNA ligase"/>
    <property type="match status" value="1"/>
</dbReference>
<evidence type="ECO:0000256" key="13">
    <source>
        <dbReference type="ARBA" id="ARBA00060881"/>
    </source>
</evidence>
<reference evidence="18 19" key="1">
    <citation type="journal article" date="2016" name="Nat. Commun.">
        <title>Thousands of microbial genomes shed light on interconnected biogeochemical processes in an aquifer system.</title>
        <authorList>
            <person name="Anantharaman K."/>
            <person name="Brown C.T."/>
            <person name="Hug L.A."/>
            <person name="Sharon I."/>
            <person name="Castelle C.J."/>
            <person name="Probst A.J."/>
            <person name="Thomas B.C."/>
            <person name="Singh A."/>
            <person name="Wilkins M.J."/>
            <person name="Karaoz U."/>
            <person name="Brodie E.L."/>
            <person name="Williams K.H."/>
            <person name="Hubbard S.S."/>
            <person name="Banfield J.F."/>
        </authorList>
    </citation>
    <scope>NUCLEOTIDE SEQUENCE [LARGE SCALE GENOMIC DNA]</scope>
</reference>
<proteinExistence type="inferred from homology"/>
<keyword evidence="7 14" id="KW-0227">DNA damage</keyword>
<dbReference type="Gene3D" id="3.30.470.30">
    <property type="entry name" value="DNA ligase/mRNA capping enzyme"/>
    <property type="match status" value="1"/>
</dbReference>
<evidence type="ECO:0000256" key="7">
    <source>
        <dbReference type="ARBA" id="ARBA00022763"/>
    </source>
</evidence>
<dbReference type="InterPro" id="IPR036420">
    <property type="entry name" value="BRCT_dom_sf"/>
</dbReference>
<dbReference type="SUPFAM" id="SSF50249">
    <property type="entry name" value="Nucleic acid-binding proteins"/>
    <property type="match status" value="1"/>
</dbReference>
<dbReference type="InterPro" id="IPR033136">
    <property type="entry name" value="DNA_ligase_CS"/>
</dbReference>
<dbReference type="SMART" id="SM00292">
    <property type="entry name" value="BRCT"/>
    <property type="match status" value="1"/>
</dbReference>
<evidence type="ECO:0000256" key="3">
    <source>
        <dbReference type="ARBA" id="ARBA00013308"/>
    </source>
</evidence>
<keyword evidence="11 14" id="KW-0234">DNA repair</keyword>
<comment type="cofactor">
    <cofactor evidence="14">
        <name>Mg(2+)</name>
        <dbReference type="ChEBI" id="CHEBI:18420"/>
    </cofactor>
    <cofactor evidence="14">
        <name>Mn(2+)</name>
        <dbReference type="ChEBI" id="CHEBI:29035"/>
    </cofactor>
</comment>
<dbReference type="GO" id="GO:0003677">
    <property type="term" value="F:DNA binding"/>
    <property type="evidence" value="ECO:0007669"/>
    <property type="project" value="InterPro"/>
</dbReference>
<dbReference type="PIRSF" id="PIRSF001604">
    <property type="entry name" value="LigA"/>
    <property type="match status" value="1"/>
</dbReference>
<keyword evidence="16" id="KW-0175">Coiled coil</keyword>
<evidence type="ECO:0000313" key="19">
    <source>
        <dbReference type="Proteomes" id="UP000177528"/>
    </source>
</evidence>
<dbReference type="Gene3D" id="1.10.150.20">
    <property type="entry name" value="5' to 3' exonuclease, C-terminal subdomain"/>
    <property type="match status" value="2"/>
</dbReference>
<dbReference type="PROSITE" id="PS50172">
    <property type="entry name" value="BRCT"/>
    <property type="match status" value="1"/>
</dbReference>
<feature type="binding site" evidence="14">
    <location>
        <position position="427"/>
    </location>
    <ligand>
        <name>Zn(2+)</name>
        <dbReference type="ChEBI" id="CHEBI:29105"/>
    </ligand>
</feature>
<organism evidence="18 19">
    <name type="scientific">Candidatus Andersenbacteria bacterium RIFCSPHIGHO2_12_FULL_45_11</name>
    <dbReference type="NCBI Taxonomy" id="1797281"/>
    <lineage>
        <taxon>Bacteria</taxon>
        <taxon>Candidatus Anderseniibacteriota</taxon>
    </lineage>
</organism>
<dbReference type="SUPFAM" id="SSF47781">
    <property type="entry name" value="RuvA domain 2-like"/>
    <property type="match status" value="1"/>
</dbReference>
<dbReference type="Pfam" id="PF14520">
    <property type="entry name" value="HHH_5"/>
    <property type="match status" value="1"/>
</dbReference>
<comment type="caution">
    <text evidence="18">The sequence shown here is derived from an EMBL/GenBank/DDBJ whole genome shotgun (WGS) entry which is preliminary data.</text>
</comment>
<evidence type="ECO:0000259" key="17">
    <source>
        <dbReference type="PROSITE" id="PS50172"/>
    </source>
</evidence>
<dbReference type="GO" id="GO:0005829">
    <property type="term" value="C:cytosol"/>
    <property type="evidence" value="ECO:0007669"/>
    <property type="project" value="TreeGrafter"/>
</dbReference>
<accession>A0A1G1X3X4</accession>
<dbReference type="Pfam" id="PF12826">
    <property type="entry name" value="HHH_2"/>
    <property type="match status" value="1"/>
</dbReference>
<dbReference type="EC" id="6.5.1.2" evidence="2 14"/>
<evidence type="ECO:0000256" key="16">
    <source>
        <dbReference type="SAM" id="Coils"/>
    </source>
</evidence>
<evidence type="ECO:0000256" key="15">
    <source>
        <dbReference type="RuleBase" id="RU000618"/>
    </source>
</evidence>
<evidence type="ECO:0000313" key="18">
    <source>
        <dbReference type="EMBL" id="OGY34708.1"/>
    </source>
</evidence>
<dbReference type="Gene3D" id="1.10.287.610">
    <property type="entry name" value="Helix hairpin bin"/>
    <property type="match status" value="1"/>
</dbReference>